<comment type="caution">
    <text evidence="7">The sequence shown here is derived from an EMBL/GenBank/DDBJ whole genome shotgun (WGS) entry which is preliminary data.</text>
</comment>
<dbReference type="Pfam" id="PF13181">
    <property type="entry name" value="TPR_8"/>
    <property type="match status" value="1"/>
</dbReference>
<dbReference type="SUPFAM" id="SSF54534">
    <property type="entry name" value="FKBP-like"/>
    <property type="match status" value="1"/>
</dbReference>
<keyword evidence="2" id="KW-0963">Cytoplasm</keyword>
<dbReference type="OrthoDB" id="5829758at2759"/>
<dbReference type="PANTHER" id="PTHR11242:SF0">
    <property type="entry name" value="TPR_REGION DOMAIN-CONTAINING PROTEIN"/>
    <property type="match status" value="1"/>
</dbReference>
<dbReference type="SMART" id="SM00028">
    <property type="entry name" value="TPR"/>
    <property type="match status" value="3"/>
</dbReference>
<comment type="subcellular location">
    <subcellularLocation>
        <location evidence="1">Cytoplasm</location>
    </subcellularLocation>
</comment>
<reference evidence="7 8" key="1">
    <citation type="journal article" date="2019" name="PLoS Biol.">
        <title>Sex chromosomes control vertical transmission of feminizing Wolbachia symbionts in an isopod.</title>
        <authorList>
            <person name="Becking T."/>
            <person name="Chebbi M.A."/>
            <person name="Giraud I."/>
            <person name="Moumen B."/>
            <person name="Laverre T."/>
            <person name="Caubet Y."/>
            <person name="Peccoud J."/>
            <person name="Gilbert C."/>
            <person name="Cordaux R."/>
        </authorList>
    </citation>
    <scope>NUCLEOTIDE SEQUENCE [LARGE SCALE GENOMIC DNA]</scope>
    <source>
        <strain evidence="7">ANa2</strain>
        <tissue evidence="7">Whole body excluding digestive tract and cuticle</tissue>
    </source>
</reference>
<protein>
    <submittedName>
        <fullName evidence="7">AH receptor-interacting protein</fullName>
    </submittedName>
</protein>
<feature type="domain" description="AIP/AIPL N-terminal FKBP-type PPIase" evidence="6">
    <location>
        <begin position="11"/>
        <end position="121"/>
    </location>
</feature>
<evidence type="ECO:0000256" key="4">
    <source>
        <dbReference type="ARBA" id="ARBA00022803"/>
    </source>
</evidence>
<dbReference type="PANTHER" id="PTHR11242">
    <property type="entry name" value="ARYL HYDROCARBON RECEPTOR INTERACTING PROTEIN RELATED"/>
    <property type="match status" value="1"/>
</dbReference>
<keyword evidence="3" id="KW-0677">Repeat</keyword>
<keyword evidence="4 5" id="KW-0802">TPR repeat</keyword>
<feature type="repeat" description="TPR" evidence="5">
    <location>
        <begin position="230"/>
        <end position="263"/>
    </location>
</feature>
<proteinExistence type="predicted"/>
<keyword evidence="8" id="KW-1185">Reference proteome</keyword>
<evidence type="ECO:0000259" key="6">
    <source>
        <dbReference type="Pfam" id="PF23322"/>
    </source>
</evidence>
<dbReference type="GO" id="GO:0003755">
    <property type="term" value="F:peptidyl-prolyl cis-trans isomerase activity"/>
    <property type="evidence" value="ECO:0007669"/>
    <property type="project" value="InterPro"/>
</dbReference>
<dbReference type="InterPro" id="IPR039663">
    <property type="entry name" value="AIP/AIPL1/TTC9"/>
</dbReference>
<dbReference type="SUPFAM" id="SSF48452">
    <property type="entry name" value="TPR-like"/>
    <property type="match status" value="1"/>
</dbReference>
<dbReference type="Gene3D" id="1.25.40.10">
    <property type="entry name" value="Tetratricopeptide repeat domain"/>
    <property type="match status" value="1"/>
</dbReference>
<dbReference type="InterPro" id="IPR011990">
    <property type="entry name" value="TPR-like_helical_dom_sf"/>
</dbReference>
<dbReference type="GO" id="GO:0005737">
    <property type="term" value="C:cytoplasm"/>
    <property type="evidence" value="ECO:0007669"/>
    <property type="project" value="UniProtKB-SubCell"/>
</dbReference>
<organism evidence="7 8">
    <name type="scientific">Armadillidium nasatum</name>
    <dbReference type="NCBI Taxonomy" id="96803"/>
    <lineage>
        <taxon>Eukaryota</taxon>
        <taxon>Metazoa</taxon>
        <taxon>Ecdysozoa</taxon>
        <taxon>Arthropoda</taxon>
        <taxon>Crustacea</taxon>
        <taxon>Multicrustacea</taxon>
        <taxon>Malacostraca</taxon>
        <taxon>Eumalacostraca</taxon>
        <taxon>Peracarida</taxon>
        <taxon>Isopoda</taxon>
        <taxon>Oniscidea</taxon>
        <taxon>Crinocheta</taxon>
        <taxon>Armadillidiidae</taxon>
        <taxon>Armadillidium</taxon>
    </lineage>
</organism>
<dbReference type="Pfam" id="PF23322">
    <property type="entry name" value="PPIase_AIP"/>
    <property type="match status" value="1"/>
</dbReference>
<sequence length="294" mass="34203">MNDLIKKSILSPGKGDKKYPDGTKVSFHVKVETCEDEKEIDDSKKWNEPVELLLGKKFKLEVLEACVRTMMLGEVSKFVIDKKLLSSYPIVSKTLRDHHAKKQGKKVETQPRRCCGIELLKVEPPGSYEKEFWAMTEDEQRLSIPILREEGNKLYKQGDYVTASKKYSEAIGRLDNIMLKEKPHDEDWNKLNDEKLPLLLNYAQCQLLLGEYYAVIEMCTEVLKYDPENVKALFRRGKAYVKIHNVKEAKEDLEKVIENDPDLKNMVNKLLKELTNNEKEKLEEDKKTFQKLFS</sequence>
<evidence type="ECO:0000256" key="2">
    <source>
        <dbReference type="ARBA" id="ARBA00022490"/>
    </source>
</evidence>
<dbReference type="InterPro" id="IPR046357">
    <property type="entry name" value="PPIase_dom_sf"/>
</dbReference>
<dbReference type="FunFam" id="1.25.40.10:FF:000052">
    <property type="entry name" value="Aryl-hydrocarbon-interacting protein-like 1"/>
    <property type="match status" value="1"/>
</dbReference>
<gene>
    <name evidence="7" type="primary">AIP</name>
    <name evidence="7" type="ORF">Anas_03335</name>
</gene>
<dbReference type="EMBL" id="SEYY01023237">
    <property type="protein sequence ID" value="KAB7494995.1"/>
    <property type="molecule type" value="Genomic_DNA"/>
</dbReference>
<evidence type="ECO:0000313" key="8">
    <source>
        <dbReference type="Proteomes" id="UP000326759"/>
    </source>
</evidence>
<evidence type="ECO:0000256" key="3">
    <source>
        <dbReference type="ARBA" id="ARBA00022737"/>
    </source>
</evidence>
<dbReference type="InterPro" id="IPR019734">
    <property type="entry name" value="TPR_rpt"/>
</dbReference>
<dbReference type="Gene3D" id="3.10.50.40">
    <property type="match status" value="1"/>
</dbReference>
<name>A0A5N5SLL9_9CRUS</name>
<evidence type="ECO:0000256" key="5">
    <source>
        <dbReference type="PROSITE-ProRule" id="PRU00339"/>
    </source>
</evidence>
<keyword evidence="7" id="KW-0675">Receptor</keyword>
<evidence type="ECO:0000313" key="7">
    <source>
        <dbReference type="EMBL" id="KAB7494995.1"/>
    </source>
</evidence>
<dbReference type="PROSITE" id="PS50005">
    <property type="entry name" value="TPR"/>
    <property type="match status" value="1"/>
</dbReference>
<accession>A0A5N5SLL9</accession>
<dbReference type="InterPro" id="IPR056277">
    <property type="entry name" value="PPIase_AIP"/>
</dbReference>
<evidence type="ECO:0000256" key="1">
    <source>
        <dbReference type="ARBA" id="ARBA00004496"/>
    </source>
</evidence>
<dbReference type="AlphaFoldDB" id="A0A5N5SLL9"/>
<dbReference type="Proteomes" id="UP000326759">
    <property type="component" value="Unassembled WGS sequence"/>
</dbReference>